<dbReference type="EMBL" id="SRJD01000017">
    <property type="protein sequence ID" value="TGA97047.1"/>
    <property type="molecule type" value="Genomic_DNA"/>
</dbReference>
<evidence type="ECO:0000256" key="11">
    <source>
        <dbReference type="SAM" id="MobiDB-lite"/>
    </source>
</evidence>
<dbReference type="GO" id="GO:0016887">
    <property type="term" value="F:ATP hydrolysis activity"/>
    <property type="evidence" value="ECO:0007669"/>
    <property type="project" value="InterPro"/>
</dbReference>
<comment type="caution">
    <text evidence="13">The sequence shown here is derived from an EMBL/GenBank/DDBJ whole genome shotgun (WGS) entry which is preliminary data.</text>
</comment>
<dbReference type="PANTHER" id="PTHR43553">
    <property type="entry name" value="HEAVY METAL TRANSPORTER"/>
    <property type="match status" value="1"/>
</dbReference>
<dbReference type="SUPFAM" id="SSF52540">
    <property type="entry name" value="P-loop containing nucleoside triphosphate hydrolases"/>
    <property type="match status" value="2"/>
</dbReference>
<feature type="compositionally biased region" description="Basic and acidic residues" evidence="11">
    <location>
        <begin position="477"/>
        <end position="492"/>
    </location>
</feature>
<dbReference type="InterPro" id="IPR003439">
    <property type="entry name" value="ABC_transporter-like_ATP-bd"/>
</dbReference>
<dbReference type="CDD" id="cd03225">
    <property type="entry name" value="ABC_cobalt_CbiO_domain1"/>
    <property type="match status" value="2"/>
</dbReference>
<dbReference type="InterPro" id="IPR015856">
    <property type="entry name" value="ABC_transpr_CbiO/EcfA_su"/>
</dbReference>
<dbReference type="Proteomes" id="UP000298347">
    <property type="component" value="Unassembled WGS sequence"/>
</dbReference>
<dbReference type="PROSITE" id="PS50893">
    <property type="entry name" value="ABC_TRANSPORTER_2"/>
    <property type="match status" value="2"/>
</dbReference>
<evidence type="ECO:0000259" key="12">
    <source>
        <dbReference type="PROSITE" id="PS50893"/>
    </source>
</evidence>
<evidence type="ECO:0000256" key="9">
    <source>
        <dbReference type="ARBA" id="ARBA00023136"/>
    </source>
</evidence>
<keyword evidence="14" id="KW-1185">Reference proteome</keyword>
<dbReference type="GO" id="GO:0042626">
    <property type="term" value="F:ATPase-coupled transmembrane transporter activity"/>
    <property type="evidence" value="ECO:0007669"/>
    <property type="project" value="TreeGrafter"/>
</dbReference>
<dbReference type="Gene3D" id="3.40.50.300">
    <property type="entry name" value="P-loop containing nucleotide triphosphate hydrolases"/>
    <property type="match status" value="2"/>
</dbReference>
<organism evidence="13 14">
    <name type="scientific">Sporolactobacillus shoreae</name>
    <dbReference type="NCBI Taxonomy" id="1465501"/>
    <lineage>
        <taxon>Bacteria</taxon>
        <taxon>Bacillati</taxon>
        <taxon>Bacillota</taxon>
        <taxon>Bacilli</taxon>
        <taxon>Bacillales</taxon>
        <taxon>Sporolactobacillaceae</taxon>
        <taxon>Sporolactobacillus</taxon>
    </lineage>
</organism>
<dbReference type="GO" id="GO:0005524">
    <property type="term" value="F:ATP binding"/>
    <property type="evidence" value="ECO:0007669"/>
    <property type="project" value="UniProtKB-KW"/>
</dbReference>
<dbReference type="Pfam" id="PF00005">
    <property type="entry name" value="ABC_tran"/>
    <property type="match status" value="2"/>
</dbReference>
<sequence>MSSTNEVEAWGVSSLRLAFPEKQEMFFKDLNFHYHKGEKILFLGPSGCGKSTLLQVLSGLIPKSVRLPMKAEAISIPESWGYIFQDPDTQFCMPYVDEEIAFVLENRKISTTKMPELIQKYLTMVGLDLADPHQLIHSLSGGMKQRLAIAGVLALEPEVLFLDEPTALLDPEGTEQLWQTVRKIGMNRTLIIVEHKISHIMNLVDRVVLFDNKGHIIADGPTSDIIRHHRRELDAYGIWHPDAWASYENRYSGDSMAKTAGKPILKLKNFSVFRDKTVKFSVPDLTIREGEWIAIIGENGAGKSTMIEGIMNLIRHRGSCHWFLKHPEKDAAFVFQNPEYQFVTDRVEEELAFSLVQEKMAHDQIASRVEQELVRYSLEAQRDQNPFQLSVGQKRRLSVASSLIDQPEAVILDEPTFGQDARNTFSLLDLFRKLVENGTAVIMVTHEMEIVRRFATRVLTIKQGRLIGDSRVADQNSGREGEPDGQLVEEHR</sequence>
<evidence type="ECO:0000256" key="1">
    <source>
        <dbReference type="ARBA" id="ARBA00004202"/>
    </source>
</evidence>
<evidence type="ECO:0000256" key="8">
    <source>
        <dbReference type="ARBA" id="ARBA00022967"/>
    </source>
</evidence>
<proteinExistence type="inferred from homology"/>
<dbReference type="SMART" id="SM00382">
    <property type="entry name" value="AAA"/>
    <property type="match status" value="2"/>
</dbReference>
<evidence type="ECO:0000256" key="10">
    <source>
        <dbReference type="ARBA" id="ARBA00025157"/>
    </source>
</evidence>
<dbReference type="OrthoDB" id="501320at2"/>
<dbReference type="PANTHER" id="PTHR43553:SF23">
    <property type="entry name" value="ABC TRANSPORTER ATP-BINDING COMPONENT"/>
    <property type="match status" value="1"/>
</dbReference>
<feature type="domain" description="ABC transporter" evidence="12">
    <location>
        <begin position="265"/>
        <end position="488"/>
    </location>
</feature>
<dbReference type="InterPro" id="IPR003593">
    <property type="entry name" value="AAA+_ATPase"/>
</dbReference>
<keyword evidence="3" id="KW-0813">Transport</keyword>
<keyword evidence="9" id="KW-0472">Membrane</keyword>
<evidence type="ECO:0000256" key="7">
    <source>
        <dbReference type="ARBA" id="ARBA00022840"/>
    </source>
</evidence>
<comment type="function">
    <text evidence="10">Probably part of an ABC transporter complex. Responsible for energy coupling to the transport system.</text>
</comment>
<dbReference type="AlphaFoldDB" id="A0A4Z0GK92"/>
<evidence type="ECO:0000313" key="14">
    <source>
        <dbReference type="Proteomes" id="UP000298347"/>
    </source>
</evidence>
<dbReference type="GO" id="GO:0043190">
    <property type="term" value="C:ATP-binding cassette (ABC) transporter complex"/>
    <property type="evidence" value="ECO:0007669"/>
    <property type="project" value="TreeGrafter"/>
</dbReference>
<evidence type="ECO:0000256" key="3">
    <source>
        <dbReference type="ARBA" id="ARBA00022448"/>
    </source>
</evidence>
<keyword evidence="7 13" id="KW-0067">ATP-binding</keyword>
<evidence type="ECO:0000256" key="5">
    <source>
        <dbReference type="ARBA" id="ARBA00022737"/>
    </source>
</evidence>
<dbReference type="RefSeq" id="WP_135349316.1">
    <property type="nucleotide sequence ID" value="NZ_SRJD01000017.1"/>
</dbReference>
<keyword evidence="5" id="KW-0677">Repeat</keyword>
<comment type="similarity">
    <text evidence="2">Belongs to the ABC transporter superfamily.</text>
</comment>
<feature type="region of interest" description="Disordered" evidence="11">
    <location>
        <begin position="472"/>
        <end position="492"/>
    </location>
</feature>
<dbReference type="PROSITE" id="PS00211">
    <property type="entry name" value="ABC_TRANSPORTER_1"/>
    <property type="match status" value="2"/>
</dbReference>
<evidence type="ECO:0000313" key="13">
    <source>
        <dbReference type="EMBL" id="TGA97047.1"/>
    </source>
</evidence>
<keyword evidence="4" id="KW-1003">Cell membrane</keyword>
<accession>A0A4Z0GK92</accession>
<evidence type="ECO:0000256" key="4">
    <source>
        <dbReference type="ARBA" id="ARBA00022475"/>
    </source>
</evidence>
<reference evidence="13 14" key="1">
    <citation type="journal article" date="2015" name="Int. J. Syst. Evol. Microbiol.">
        <title>Sporolactobacillus shoreae sp. nov. and Sporolactobacillus spathodeae sp. nov., two spore-forming lactic acid bacteria isolated from tree barks in Thailand.</title>
        <authorList>
            <person name="Thamacharoensuk T."/>
            <person name="Kitahara M."/>
            <person name="Ohkuma M."/>
            <person name="Thongchul N."/>
            <person name="Tanasupawat S."/>
        </authorList>
    </citation>
    <scope>NUCLEOTIDE SEQUENCE [LARGE SCALE GENOMIC DNA]</scope>
    <source>
        <strain evidence="13 14">BK92</strain>
    </source>
</reference>
<comment type="subcellular location">
    <subcellularLocation>
        <location evidence="1">Cell membrane</location>
        <topology evidence="1">Peripheral membrane protein</topology>
    </subcellularLocation>
</comment>
<evidence type="ECO:0000256" key="6">
    <source>
        <dbReference type="ARBA" id="ARBA00022741"/>
    </source>
</evidence>
<gene>
    <name evidence="13" type="ORF">E4665_13485</name>
</gene>
<dbReference type="InterPro" id="IPR027417">
    <property type="entry name" value="P-loop_NTPase"/>
</dbReference>
<dbReference type="InterPro" id="IPR017871">
    <property type="entry name" value="ABC_transporter-like_CS"/>
</dbReference>
<protein>
    <submittedName>
        <fullName evidence="13">ABC transporter ATP-binding protein</fullName>
    </submittedName>
</protein>
<keyword evidence="6" id="KW-0547">Nucleotide-binding</keyword>
<dbReference type="InterPro" id="IPR050095">
    <property type="entry name" value="ECF_ABC_transporter_ATP-bd"/>
</dbReference>
<name>A0A4Z0GK92_9BACL</name>
<keyword evidence="8" id="KW-1278">Translocase</keyword>
<evidence type="ECO:0000256" key="2">
    <source>
        <dbReference type="ARBA" id="ARBA00005417"/>
    </source>
</evidence>
<feature type="domain" description="ABC transporter" evidence="12">
    <location>
        <begin position="12"/>
        <end position="238"/>
    </location>
</feature>